<proteinExistence type="predicted"/>
<evidence type="ECO:0000256" key="1">
    <source>
        <dbReference type="SAM" id="Phobius"/>
    </source>
</evidence>
<feature type="transmembrane region" description="Helical" evidence="1">
    <location>
        <begin position="23"/>
        <end position="44"/>
    </location>
</feature>
<keyword evidence="1" id="KW-1133">Transmembrane helix</keyword>
<organism evidence="2 3">
    <name type="scientific">Roseimaritima multifibrata</name>
    <dbReference type="NCBI Taxonomy" id="1930274"/>
    <lineage>
        <taxon>Bacteria</taxon>
        <taxon>Pseudomonadati</taxon>
        <taxon>Planctomycetota</taxon>
        <taxon>Planctomycetia</taxon>
        <taxon>Pirellulales</taxon>
        <taxon>Pirellulaceae</taxon>
        <taxon>Roseimaritima</taxon>
    </lineage>
</organism>
<accession>A0A517MM09</accession>
<keyword evidence="1" id="KW-0472">Membrane</keyword>
<dbReference type="KEGG" id="rml:FF011L_47380"/>
<protein>
    <recommendedName>
        <fullName evidence="4">Fimbrial assembly protein (PilN)</fullName>
    </recommendedName>
</protein>
<dbReference type="Proteomes" id="UP000320672">
    <property type="component" value="Chromosome"/>
</dbReference>
<dbReference type="EMBL" id="CP036262">
    <property type="protein sequence ID" value="QDS95936.1"/>
    <property type="molecule type" value="Genomic_DNA"/>
</dbReference>
<evidence type="ECO:0000313" key="3">
    <source>
        <dbReference type="Proteomes" id="UP000320672"/>
    </source>
</evidence>
<keyword evidence="1" id="KW-0812">Transmembrane</keyword>
<evidence type="ECO:0000313" key="2">
    <source>
        <dbReference type="EMBL" id="QDS95936.1"/>
    </source>
</evidence>
<sequence>MMQVNLLPAEFQNQLIFRNRVRLWIRLWSMLGVLACGLCLLSYARLLHIRGSLASLQNQSRCWAEKHQQIRSLDSEISELSTKNSNTLNAVSSGPLSQWLAKIQQATDPSETGLQITELRMTAPCDSLGIDSNRTNDPVQASPIQMQADVRSPQSLTDFFTLLESQGSFQIRNLQMQQQTDQTTSLTLELSQP</sequence>
<dbReference type="AlphaFoldDB" id="A0A517MM09"/>
<reference evidence="2 3" key="1">
    <citation type="submission" date="2019-02" db="EMBL/GenBank/DDBJ databases">
        <title>Deep-cultivation of Planctomycetes and their phenomic and genomic characterization uncovers novel biology.</title>
        <authorList>
            <person name="Wiegand S."/>
            <person name="Jogler M."/>
            <person name="Boedeker C."/>
            <person name="Pinto D."/>
            <person name="Vollmers J."/>
            <person name="Rivas-Marin E."/>
            <person name="Kohn T."/>
            <person name="Peeters S.H."/>
            <person name="Heuer A."/>
            <person name="Rast P."/>
            <person name="Oberbeckmann S."/>
            <person name="Bunk B."/>
            <person name="Jeske O."/>
            <person name="Meyerdierks A."/>
            <person name="Storesund J.E."/>
            <person name="Kallscheuer N."/>
            <person name="Luecker S."/>
            <person name="Lage O.M."/>
            <person name="Pohl T."/>
            <person name="Merkel B.J."/>
            <person name="Hornburger P."/>
            <person name="Mueller R.-W."/>
            <person name="Bruemmer F."/>
            <person name="Labrenz M."/>
            <person name="Spormann A.M."/>
            <person name="Op den Camp H."/>
            <person name="Overmann J."/>
            <person name="Amann R."/>
            <person name="Jetten M.S.M."/>
            <person name="Mascher T."/>
            <person name="Medema M.H."/>
            <person name="Devos D.P."/>
            <person name="Kaster A.-K."/>
            <person name="Ovreas L."/>
            <person name="Rohde M."/>
            <person name="Galperin M.Y."/>
            <person name="Jogler C."/>
        </authorList>
    </citation>
    <scope>NUCLEOTIDE SEQUENCE [LARGE SCALE GENOMIC DNA]</scope>
    <source>
        <strain evidence="2 3">FF011L</strain>
    </source>
</reference>
<name>A0A517MM09_9BACT</name>
<evidence type="ECO:0008006" key="4">
    <source>
        <dbReference type="Google" id="ProtNLM"/>
    </source>
</evidence>
<gene>
    <name evidence="2" type="ORF">FF011L_47380</name>
</gene>
<keyword evidence="3" id="KW-1185">Reference proteome</keyword>
<dbReference type="RefSeq" id="WP_145354152.1">
    <property type="nucleotide sequence ID" value="NZ_CP036262.1"/>
</dbReference>